<dbReference type="Proteomes" id="UP000799302">
    <property type="component" value="Unassembled WGS sequence"/>
</dbReference>
<evidence type="ECO:0000256" key="1">
    <source>
        <dbReference type="SAM" id="MobiDB-lite"/>
    </source>
</evidence>
<reference evidence="2" key="1">
    <citation type="journal article" date="2020" name="Stud. Mycol.">
        <title>101 Dothideomycetes genomes: a test case for predicting lifestyles and emergence of pathogens.</title>
        <authorList>
            <person name="Haridas S."/>
            <person name="Albert R."/>
            <person name="Binder M."/>
            <person name="Bloem J."/>
            <person name="Labutti K."/>
            <person name="Salamov A."/>
            <person name="Andreopoulos B."/>
            <person name="Baker S."/>
            <person name="Barry K."/>
            <person name="Bills G."/>
            <person name="Bluhm B."/>
            <person name="Cannon C."/>
            <person name="Castanera R."/>
            <person name="Culley D."/>
            <person name="Daum C."/>
            <person name="Ezra D."/>
            <person name="Gonzalez J."/>
            <person name="Henrissat B."/>
            <person name="Kuo A."/>
            <person name="Liang C."/>
            <person name="Lipzen A."/>
            <person name="Lutzoni F."/>
            <person name="Magnuson J."/>
            <person name="Mondo S."/>
            <person name="Nolan M."/>
            <person name="Ohm R."/>
            <person name="Pangilinan J."/>
            <person name="Park H.-J."/>
            <person name="Ramirez L."/>
            <person name="Alfaro M."/>
            <person name="Sun H."/>
            <person name="Tritt A."/>
            <person name="Yoshinaga Y."/>
            <person name="Zwiers L.-H."/>
            <person name="Turgeon B."/>
            <person name="Goodwin S."/>
            <person name="Spatafora J."/>
            <person name="Crous P."/>
            <person name="Grigoriev I."/>
        </authorList>
    </citation>
    <scope>NUCLEOTIDE SEQUENCE</scope>
    <source>
        <strain evidence="2">CBS 115976</strain>
    </source>
</reference>
<organism evidence="2 3">
    <name type="scientific">Microthyrium microscopicum</name>
    <dbReference type="NCBI Taxonomy" id="703497"/>
    <lineage>
        <taxon>Eukaryota</taxon>
        <taxon>Fungi</taxon>
        <taxon>Dikarya</taxon>
        <taxon>Ascomycota</taxon>
        <taxon>Pezizomycotina</taxon>
        <taxon>Dothideomycetes</taxon>
        <taxon>Dothideomycetes incertae sedis</taxon>
        <taxon>Microthyriales</taxon>
        <taxon>Microthyriaceae</taxon>
        <taxon>Microthyrium</taxon>
    </lineage>
</organism>
<name>A0A6A6U0R9_9PEZI</name>
<proteinExistence type="predicted"/>
<dbReference type="AlphaFoldDB" id="A0A6A6U0R9"/>
<keyword evidence="3" id="KW-1185">Reference proteome</keyword>
<evidence type="ECO:0000313" key="2">
    <source>
        <dbReference type="EMBL" id="KAF2664708.1"/>
    </source>
</evidence>
<feature type="region of interest" description="Disordered" evidence="1">
    <location>
        <begin position="208"/>
        <end position="233"/>
    </location>
</feature>
<sequence length="233" mass="26382">MSHTDFTTEPLHLENLRILLLHNANPNEIDQVSQQTVWSLMLSQLMKDNNSLIWGLEKKIFSLMLESGADPFIAWQPLLFASLLFPPSVSCQTFYLGLLDDIVSRINVMQESLSSICHGGQLPFPQAAEIHSFLNKLSEMMQTSITRIDLNLIEEVLLRVMSQLDQEAQNSAVWPVIERGFGFRASNRLRLKFKELIALGSGTVSSVREQAQPKRRSGDEDDLLRKGCKKSRV</sequence>
<gene>
    <name evidence="2" type="ORF">BT63DRAFT_460201</name>
</gene>
<accession>A0A6A6U0R9</accession>
<protein>
    <submittedName>
        <fullName evidence="2">Uncharacterized protein</fullName>
    </submittedName>
</protein>
<evidence type="ECO:0000313" key="3">
    <source>
        <dbReference type="Proteomes" id="UP000799302"/>
    </source>
</evidence>
<dbReference type="EMBL" id="MU004242">
    <property type="protein sequence ID" value="KAF2664708.1"/>
    <property type="molecule type" value="Genomic_DNA"/>
</dbReference>